<evidence type="ECO:0000313" key="2">
    <source>
        <dbReference type="EMBL" id="AWP03583.1"/>
    </source>
</evidence>
<keyword evidence="3" id="KW-1185">Reference proteome</keyword>
<gene>
    <name evidence="2" type="ORF">SMAX5B_019507</name>
</gene>
<sequence>MQNDEVVVERCGMSDSGCGHAKGDNTNNNRPSTPAHRRVHGPRELSVRQSSAGVAALCHVGFLPSSTSRDQLVPSRMPVLTLAHEREETPR</sequence>
<name>A0A2U9BHV4_SCOMX</name>
<accession>A0A2U9BHV4</accession>
<feature type="region of interest" description="Disordered" evidence="1">
    <location>
        <begin position="1"/>
        <end position="46"/>
    </location>
</feature>
<dbReference type="Proteomes" id="UP000246464">
    <property type="component" value="Chromosome 7"/>
</dbReference>
<dbReference type="AlphaFoldDB" id="A0A2U9BHV4"/>
<evidence type="ECO:0000313" key="3">
    <source>
        <dbReference type="Proteomes" id="UP000246464"/>
    </source>
</evidence>
<organism evidence="2 3">
    <name type="scientific">Scophthalmus maximus</name>
    <name type="common">Turbot</name>
    <name type="synonym">Psetta maxima</name>
    <dbReference type="NCBI Taxonomy" id="52904"/>
    <lineage>
        <taxon>Eukaryota</taxon>
        <taxon>Metazoa</taxon>
        <taxon>Chordata</taxon>
        <taxon>Craniata</taxon>
        <taxon>Vertebrata</taxon>
        <taxon>Euteleostomi</taxon>
        <taxon>Actinopterygii</taxon>
        <taxon>Neopterygii</taxon>
        <taxon>Teleostei</taxon>
        <taxon>Neoteleostei</taxon>
        <taxon>Acanthomorphata</taxon>
        <taxon>Carangaria</taxon>
        <taxon>Pleuronectiformes</taxon>
        <taxon>Pleuronectoidei</taxon>
        <taxon>Scophthalmidae</taxon>
        <taxon>Scophthalmus</taxon>
    </lineage>
</organism>
<evidence type="ECO:0000256" key="1">
    <source>
        <dbReference type="SAM" id="MobiDB-lite"/>
    </source>
</evidence>
<dbReference type="EMBL" id="CP026249">
    <property type="protein sequence ID" value="AWP03583.1"/>
    <property type="molecule type" value="Genomic_DNA"/>
</dbReference>
<proteinExistence type="predicted"/>
<protein>
    <submittedName>
        <fullName evidence="2">Uncharacterized protein</fullName>
    </submittedName>
</protein>
<reference evidence="2 3" key="1">
    <citation type="submission" date="2017-12" db="EMBL/GenBank/DDBJ databases">
        <title>Integrating genomic resources of turbot (Scophthalmus maximus) in depth evaluation of genetic and physical mapping variation across individuals.</title>
        <authorList>
            <person name="Martinez P."/>
        </authorList>
    </citation>
    <scope>NUCLEOTIDE SEQUENCE [LARGE SCALE GENOMIC DNA]</scope>
</reference>